<evidence type="ECO:0000313" key="1">
    <source>
        <dbReference type="EMBL" id="GAA0184220.1"/>
    </source>
</evidence>
<comment type="caution">
    <text evidence="1">The sequence shown here is derived from an EMBL/GenBank/DDBJ whole genome shotgun (WGS) entry which is preliminary data.</text>
</comment>
<dbReference type="AlphaFoldDB" id="A0AAV3RUR9"/>
<organism evidence="1 2">
    <name type="scientific">Lithospermum erythrorhizon</name>
    <name type="common">Purple gromwell</name>
    <name type="synonym">Lithospermum officinale var. erythrorhizon</name>
    <dbReference type="NCBI Taxonomy" id="34254"/>
    <lineage>
        <taxon>Eukaryota</taxon>
        <taxon>Viridiplantae</taxon>
        <taxon>Streptophyta</taxon>
        <taxon>Embryophyta</taxon>
        <taxon>Tracheophyta</taxon>
        <taxon>Spermatophyta</taxon>
        <taxon>Magnoliopsida</taxon>
        <taxon>eudicotyledons</taxon>
        <taxon>Gunneridae</taxon>
        <taxon>Pentapetalae</taxon>
        <taxon>asterids</taxon>
        <taxon>lamiids</taxon>
        <taxon>Boraginales</taxon>
        <taxon>Boraginaceae</taxon>
        <taxon>Boraginoideae</taxon>
        <taxon>Lithospermeae</taxon>
        <taxon>Lithospermum</taxon>
    </lineage>
</organism>
<proteinExistence type="predicted"/>
<keyword evidence="2" id="KW-1185">Reference proteome</keyword>
<accession>A0AAV3RUR9</accession>
<reference evidence="1 2" key="1">
    <citation type="submission" date="2024-01" db="EMBL/GenBank/DDBJ databases">
        <title>The complete chloroplast genome sequence of Lithospermum erythrorhizon: insights into the phylogenetic relationship among Boraginaceae species and the maternal lineages of purple gromwells.</title>
        <authorList>
            <person name="Okada T."/>
            <person name="Watanabe K."/>
        </authorList>
    </citation>
    <scope>NUCLEOTIDE SEQUENCE [LARGE SCALE GENOMIC DNA]</scope>
</reference>
<gene>
    <name evidence="1" type="ORF">LIER_31508</name>
</gene>
<sequence>MLCEAEERRALTGVRISSGSPSISHILGVKAGKAIVLKSVASAIPNYVMNYFKPPLGVVGQVNKAMAKFWWANEERKGDSLEIDHINKRGGRYGIQRFGMYEPRIVS</sequence>
<protein>
    <submittedName>
        <fullName evidence="1">Uncharacterized protein</fullName>
    </submittedName>
</protein>
<evidence type="ECO:0000313" key="2">
    <source>
        <dbReference type="Proteomes" id="UP001454036"/>
    </source>
</evidence>
<dbReference type="EMBL" id="BAABME010011737">
    <property type="protein sequence ID" value="GAA0184220.1"/>
    <property type="molecule type" value="Genomic_DNA"/>
</dbReference>
<name>A0AAV3RUR9_LITER</name>
<dbReference type="Proteomes" id="UP001454036">
    <property type="component" value="Unassembled WGS sequence"/>
</dbReference>